<dbReference type="Proteomes" id="UP001183388">
    <property type="component" value="Unassembled WGS sequence"/>
</dbReference>
<evidence type="ECO:0000313" key="1">
    <source>
        <dbReference type="EMBL" id="MDT0306613.1"/>
    </source>
</evidence>
<comment type="caution">
    <text evidence="1">The sequence shown here is derived from an EMBL/GenBank/DDBJ whole genome shotgun (WGS) entry which is preliminary data.</text>
</comment>
<proteinExistence type="predicted"/>
<keyword evidence="2" id="KW-1185">Reference proteome</keyword>
<dbReference type="InterPro" id="IPR027417">
    <property type="entry name" value="P-loop_NTPase"/>
</dbReference>
<dbReference type="EMBL" id="JAVREN010000006">
    <property type="protein sequence ID" value="MDT0306613.1"/>
    <property type="molecule type" value="Genomic_DNA"/>
</dbReference>
<sequence length="183" mass="20083">MVLRWPAGHHVVVSGLPGSGKSTLMRRPVVVAGPPVARIDSQETRDLWAARLPAWLPYACYRPAVRLAHYARLWRALRSGASVMVHDCGRTAWVRRWLGREARRSGRAFHLLVLDVPPPAALSGQSARGRWVSRRAFAGHRRAVARLLAEIEAGRLPPGCASVALLDRTAAGAVRHFGFTRPG</sequence>
<dbReference type="SUPFAM" id="SSF52540">
    <property type="entry name" value="P-loop containing nucleoside triphosphate hydrolases"/>
    <property type="match status" value="1"/>
</dbReference>
<evidence type="ECO:0000313" key="2">
    <source>
        <dbReference type="Proteomes" id="UP001183388"/>
    </source>
</evidence>
<gene>
    <name evidence="1" type="ORF">RM780_06515</name>
</gene>
<organism evidence="1 2">
    <name type="scientific">Streptomyces boetiae</name>
    <dbReference type="NCBI Taxonomy" id="3075541"/>
    <lineage>
        <taxon>Bacteria</taxon>
        <taxon>Bacillati</taxon>
        <taxon>Actinomycetota</taxon>
        <taxon>Actinomycetes</taxon>
        <taxon>Kitasatosporales</taxon>
        <taxon>Streptomycetaceae</taxon>
        <taxon>Streptomyces</taxon>
    </lineage>
</organism>
<dbReference type="Gene3D" id="3.40.50.300">
    <property type="entry name" value="P-loop containing nucleotide triphosphate hydrolases"/>
    <property type="match status" value="1"/>
</dbReference>
<protein>
    <submittedName>
        <fullName evidence="1">AAA family ATPase</fullName>
    </submittedName>
</protein>
<name>A0ABU2L5M2_9ACTN</name>
<dbReference type="Pfam" id="PF13671">
    <property type="entry name" value="AAA_33"/>
    <property type="match status" value="1"/>
</dbReference>
<accession>A0ABU2L5M2</accession>
<reference evidence="2" key="1">
    <citation type="submission" date="2023-07" db="EMBL/GenBank/DDBJ databases">
        <title>30 novel species of actinomycetes from the DSMZ collection.</title>
        <authorList>
            <person name="Nouioui I."/>
        </authorList>
    </citation>
    <scope>NUCLEOTIDE SEQUENCE [LARGE SCALE GENOMIC DNA]</scope>
    <source>
        <strain evidence="2">DSM 44917</strain>
    </source>
</reference>